<protein>
    <submittedName>
        <fullName evidence="1">Uncharacterized protein</fullName>
    </submittedName>
</protein>
<organism evidence="1">
    <name type="scientific">uncultured Caudovirales phage</name>
    <dbReference type="NCBI Taxonomy" id="2100421"/>
    <lineage>
        <taxon>Viruses</taxon>
        <taxon>Duplodnaviria</taxon>
        <taxon>Heunggongvirae</taxon>
        <taxon>Uroviricota</taxon>
        <taxon>Caudoviricetes</taxon>
        <taxon>Peduoviridae</taxon>
        <taxon>Maltschvirus</taxon>
        <taxon>Maltschvirus maltsch</taxon>
    </lineage>
</organism>
<sequence>MSLKVNGMNDVLRELDKLYGTSAQINTRKKAVKKGGDFMVKRLKSEMSSFSDTGLSVHETNLYGPNNDVGFTNAKINWQGATERYRIIHLNEYGHYDRAGKWVNTRGKGVIENTIKNNEGKYFNILKDEVKRRV</sequence>
<dbReference type="EMBL" id="MF417908">
    <property type="protein sequence ID" value="ASN70512.1"/>
    <property type="molecule type" value="Genomic_DNA"/>
</dbReference>
<accession>A0A2H4J5I1</accession>
<gene>
    <name evidence="1" type="ORF">10S1_9</name>
</gene>
<evidence type="ECO:0000313" key="1">
    <source>
        <dbReference type="EMBL" id="ASN70512.1"/>
    </source>
</evidence>
<proteinExistence type="predicted"/>
<reference evidence="1" key="1">
    <citation type="submission" date="2017-06" db="EMBL/GenBank/DDBJ databases">
        <title>Novel phages from South African skin metaviromes.</title>
        <authorList>
            <person name="van Zyl L.J."/>
            <person name="Abrahams Y."/>
            <person name="Stander E.A."/>
            <person name="Kirby B.M."/>
            <person name="Clavaud C."/>
            <person name="Farcet C."/>
            <person name="Breton L."/>
            <person name="Trindade M.I."/>
        </authorList>
    </citation>
    <scope>NUCLEOTIDE SEQUENCE</scope>
</reference>
<name>A0A2H4J5I1_9CAUD</name>